<evidence type="ECO:0000313" key="3">
    <source>
        <dbReference type="Proteomes" id="UP000634136"/>
    </source>
</evidence>
<protein>
    <submittedName>
        <fullName evidence="2">Uncharacterized protein</fullName>
    </submittedName>
</protein>
<evidence type="ECO:0000256" key="1">
    <source>
        <dbReference type="SAM" id="MobiDB-lite"/>
    </source>
</evidence>
<sequence>MLSPRPRPTSPSSSLTPLVNAEMELLASSQEMDSLKRCEYPKQLLQSGEPEVISVLHKGSHVPILLLQHLPDLLVHLPHTRTGLRNHCERVVGYALLQRGKHGEEGDFPRGAPRGVGSNGNRSLGGQRQGLPSALTNPGPEASSIPQSTDEEGPPPHHY</sequence>
<dbReference type="AlphaFoldDB" id="A0A834SLT0"/>
<organism evidence="2 3">
    <name type="scientific">Senna tora</name>
    <dbReference type="NCBI Taxonomy" id="362788"/>
    <lineage>
        <taxon>Eukaryota</taxon>
        <taxon>Viridiplantae</taxon>
        <taxon>Streptophyta</taxon>
        <taxon>Embryophyta</taxon>
        <taxon>Tracheophyta</taxon>
        <taxon>Spermatophyta</taxon>
        <taxon>Magnoliopsida</taxon>
        <taxon>eudicotyledons</taxon>
        <taxon>Gunneridae</taxon>
        <taxon>Pentapetalae</taxon>
        <taxon>rosids</taxon>
        <taxon>fabids</taxon>
        <taxon>Fabales</taxon>
        <taxon>Fabaceae</taxon>
        <taxon>Caesalpinioideae</taxon>
        <taxon>Cassia clade</taxon>
        <taxon>Senna</taxon>
    </lineage>
</organism>
<dbReference type="EMBL" id="JAAIUW010000013">
    <property type="protein sequence ID" value="KAF7803312.1"/>
    <property type="molecule type" value="Genomic_DNA"/>
</dbReference>
<gene>
    <name evidence="2" type="ORF">G2W53_042423</name>
</gene>
<comment type="caution">
    <text evidence="2">The sequence shown here is derived from an EMBL/GenBank/DDBJ whole genome shotgun (WGS) entry which is preliminary data.</text>
</comment>
<reference evidence="2" key="1">
    <citation type="submission" date="2020-09" db="EMBL/GenBank/DDBJ databases">
        <title>Genome-Enabled Discovery of Anthraquinone Biosynthesis in Senna tora.</title>
        <authorList>
            <person name="Kang S.-H."/>
            <person name="Pandey R.P."/>
            <person name="Lee C.-M."/>
            <person name="Sim J.-S."/>
            <person name="Jeong J.-T."/>
            <person name="Choi B.-S."/>
            <person name="Jung M."/>
            <person name="Ginzburg D."/>
            <person name="Zhao K."/>
            <person name="Won S.Y."/>
            <person name="Oh T.-J."/>
            <person name="Yu Y."/>
            <person name="Kim N.-H."/>
            <person name="Lee O.R."/>
            <person name="Lee T.-H."/>
            <person name="Bashyal P."/>
            <person name="Kim T.-S."/>
            <person name="Lee W.-H."/>
            <person name="Kawkins C."/>
            <person name="Kim C.-K."/>
            <person name="Kim J.S."/>
            <person name="Ahn B.O."/>
            <person name="Rhee S.Y."/>
            <person name="Sohng J.K."/>
        </authorList>
    </citation>
    <scope>NUCLEOTIDE SEQUENCE</scope>
    <source>
        <tissue evidence="2">Leaf</tissue>
    </source>
</reference>
<proteinExistence type="predicted"/>
<feature type="region of interest" description="Disordered" evidence="1">
    <location>
        <begin position="100"/>
        <end position="159"/>
    </location>
</feature>
<dbReference type="Proteomes" id="UP000634136">
    <property type="component" value="Unassembled WGS sequence"/>
</dbReference>
<evidence type="ECO:0000313" key="2">
    <source>
        <dbReference type="EMBL" id="KAF7803312.1"/>
    </source>
</evidence>
<keyword evidence="3" id="KW-1185">Reference proteome</keyword>
<name>A0A834SLT0_9FABA</name>
<accession>A0A834SLT0</accession>